<dbReference type="Proteomes" id="UP000070700">
    <property type="component" value="Unassembled WGS sequence"/>
</dbReference>
<reference evidence="1 2" key="1">
    <citation type="submission" date="2015-10" db="EMBL/GenBank/DDBJ databases">
        <title>Full genome of DAOMC 229536 Phialocephala scopiformis, a fungal endophyte of spruce producing the potent anti-insectan compound rugulosin.</title>
        <authorList>
            <consortium name="DOE Joint Genome Institute"/>
            <person name="Walker A.K."/>
            <person name="Frasz S.L."/>
            <person name="Seifert K.A."/>
            <person name="Miller J.D."/>
            <person name="Mondo S.J."/>
            <person name="Labutti K."/>
            <person name="Lipzen A."/>
            <person name="Dockter R."/>
            <person name="Kennedy M."/>
            <person name="Grigoriev I.V."/>
            <person name="Spatafora J.W."/>
        </authorList>
    </citation>
    <scope>NUCLEOTIDE SEQUENCE [LARGE SCALE GENOMIC DNA]</scope>
    <source>
        <strain evidence="1 2">CBS 120377</strain>
    </source>
</reference>
<dbReference type="InParanoid" id="A0A194X5I7"/>
<evidence type="ECO:0000313" key="2">
    <source>
        <dbReference type="Proteomes" id="UP000070700"/>
    </source>
</evidence>
<dbReference type="AlphaFoldDB" id="A0A194X5I7"/>
<evidence type="ECO:0000313" key="1">
    <source>
        <dbReference type="EMBL" id="KUJ15436.1"/>
    </source>
</evidence>
<dbReference type="RefSeq" id="XP_018069791.1">
    <property type="nucleotide sequence ID" value="XM_018213196.1"/>
</dbReference>
<accession>A0A194X5I7</accession>
<protein>
    <submittedName>
        <fullName evidence="1">Uncharacterized protein</fullName>
    </submittedName>
</protein>
<name>A0A194X5I7_MOLSC</name>
<dbReference type="KEGG" id="psco:LY89DRAFT_670908"/>
<dbReference type="EMBL" id="KQ947418">
    <property type="protein sequence ID" value="KUJ15436.1"/>
    <property type="molecule type" value="Genomic_DNA"/>
</dbReference>
<gene>
    <name evidence="1" type="ORF">LY89DRAFT_670908</name>
</gene>
<proteinExistence type="predicted"/>
<dbReference type="GeneID" id="28822922"/>
<sequence length="629" mass="71764">MDSCQSSSRSSSSTSYIHRPHVDLPLLKEDFELGLLRYDSYSPSSISEAVVHCVNRIRLLDENKWHPRQRYALKSFKNEGTWKLGMPNNLEDLRKWFEIFNDAFFGGFLTGLVVLRFENITTMLSDHELAMGLTSSPQLSDNADLTYRLERPEITITLTSRPHAHPTKDVRIILENLLHELCHAIVMAYSCCCRSCQRHQMYGGGNDGPHGICWQRLAQAIEKAVDVSVGCFKLGLNLSRSSSLASDVFEHWRFPSEAEIRPLELDTLEILERIQELRDWTIKGAAWVEENICGPESENEMELRLPITHDMGFLDECHFPARKFREDLEIGCLKPLSYSAEDISAGIISYLTPTTYYCLVGDLAPHQQQALKLFKNVGAWSISNPHNLNDLKKYFEIFDGAYFNGALEGYCNLEFVSSERLIERGQNSCGILSACGGFVQPGAERDPRYPVENPQVTISISRLQQTTTFSIIQMYLNTLLHQMLHAIFDIYQYPSVQGSRQSMGQDHNTRHHSSWAATAYALERCNRPGRNLFGLGLWLWTTIGLAMDAQHGSSVPNEVELRSIDTDMVTLLERLKHIRTEEAERRKHARTFMKPIKASSCCLRDQCSTDGWDRNFGYDRSIWTERLGD</sequence>
<keyword evidence="2" id="KW-1185">Reference proteome</keyword>
<dbReference type="OrthoDB" id="5236983at2759"/>
<organism evidence="1 2">
    <name type="scientific">Mollisia scopiformis</name>
    <name type="common">Conifer needle endophyte fungus</name>
    <name type="synonym">Phialocephala scopiformis</name>
    <dbReference type="NCBI Taxonomy" id="149040"/>
    <lineage>
        <taxon>Eukaryota</taxon>
        <taxon>Fungi</taxon>
        <taxon>Dikarya</taxon>
        <taxon>Ascomycota</taxon>
        <taxon>Pezizomycotina</taxon>
        <taxon>Leotiomycetes</taxon>
        <taxon>Helotiales</taxon>
        <taxon>Mollisiaceae</taxon>
        <taxon>Mollisia</taxon>
    </lineage>
</organism>